<organism evidence="13 14">
    <name type="scientific">Tengunoibacter tsumagoiensis</name>
    <dbReference type="NCBI Taxonomy" id="2014871"/>
    <lineage>
        <taxon>Bacteria</taxon>
        <taxon>Bacillati</taxon>
        <taxon>Chloroflexota</taxon>
        <taxon>Ktedonobacteria</taxon>
        <taxon>Ktedonobacterales</taxon>
        <taxon>Dictyobacteraceae</taxon>
        <taxon>Tengunoibacter</taxon>
    </lineage>
</organism>
<evidence type="ECO:0000313" key="14">
    <source>
        <dbReference type="Proteomes" id="UP000287352"/>
    </source>
</evidence>
<dbReference type="GO" id="GO:0000166">
    <property type="term" value="F:nucleotide binding"/>
    <property type="evidence" value="ECO:0007669"/>
    <property type="project" value="UniProtKB-KW"/>
</dbReference>
<name>A0A402A834_9CHLR</name>
<evidence type="ECO:0000259" key="12">
    <source>
        <dbReference type="Pfam" id="PF01931"/>
    </source>
</evidence>
<gene>
    <name evidence="13" type="ORF">KTT_51730</name>
</gene>
<evidence type="ECO:0000256" key="11">
    <source>
        <dbReference type="ARBA" id="ARBA00048781"/>
    </source>
</evidence>
<dbReference type="Gene3D" id="3.90.950.10">
    <property type="match status" value="1"/>
</dbReference>
<keyword evidence="3" id="KW-0479">Metal-binding</keyword>
<dbReference type="Proteomes" id="UP000287352">
    <property type="component" value="Unassembled WGS sequence"/>
</dbReference>
<comment type="caution">
    <text evidence="13">The sequence shown here is derived from an EMBL/GenBank/DDBJ whole genome shotgun (WGS) entry which is preliminary data.</text>
</comment>
<dbReference type="Pfam" id="PF01931">
    <property type="entry name" value="NTPase_I-T"/>
    <property type="match status" value="1"/>
</dbReference>
<dbReference type="SUPFAM" id="SSF52972">
    <property type="entry name" value="ITPase-like"/>
    <property type="match status" value="1"/>
</dbReference>
<keyword evidence="7" id="KW-0546">Nucleotide metabolism</keyword>
<keyword evidence="8" id="KW-0464">Manganese</keyword>
<comment type="catalytic activity">
    <reaction evidence="10">
        <text>ITP + H2O = IDP + phosphate + H(+)</text>
        <dbReference type="Rhea" id="RHEA:28330"/>
        <dbReference type="ChEBI" id="CHEBI:15377"/>
        <dbReference type="ChEBI" id="CHEBI:15378"/>
        <dbReference type="ChEBI" id="CHEBI:43474"/>
        <dbReference type="ChEBI" id="CHEBI:58280"/>
        <dbReference type="ChEBI" id="CHEBI:61402"/>
        <dbReference type="EC" id="3.6.1.73"/>
    </reaction>
</comment>
<dbReference type="GO" id="GO:0006772">
    <property type="term" value="P:thiamine metabolic process"/>
    <property type="evidence" value="ECO:0007669"/>
    <property type="project" value="TreeGrafter"/>
</dbReference>
<reference evidence="14" key="1">
    <citation type="submission" date="2018-12" db="EMBL/GenBank/DDBJ databases">
        <title>Tengunoibacter tsumagoiensis gen. nov., sp. nov., Dictyobacter kobayashii sp. nov., D. alpinus sp. nov., and D. joshuensis sp. nov. and description of Dictyobacteraceae fam. nov. within the order Ktedonobacterales isolated from Tengu-no-mugimeshi.</title>
        <authorList>
            <person name="Wang C.M."/>
            <person name="Zheng Y."/>
            <person name="Sakai Y."/>
            <person name="Toyoda A."/>
            <person name="Minakuchi Y."/>
            <person name="Abe K."/>
            <person name="Yokota A."/>
            <person name="Yabe S."/>
        </authorList>
    </citation>
    <scope>NUCLEOTIDE SEQUENCE [LARGE SCALE GENOMIC DNA]</scope>
    <source>
        <strain evidence="14">Uno3</strain>
    </source>
</reference>
<dbReference type="InterPro" id="IPR029001">
    <property type="entry name" value="ITPase-like_fam"/>
</dbReference>
<sequence>MIIAVGSQSKIKVTAVKNALCQLGVKADIEAVKAHSAIAEQPFNQETRQGAINRALHTAQLVPRAAFTLAIESGLYWRMDAWLDIALVVARFPDGTCVEVESEAIVFPSSAVEEVQRRGVHTWTAGQVLQEWGQVQSHNDPHLSLVGKSRADFIQDAVVKLFQTLQARHLLSV</sequence>
<evidence type="ECO:0000256" key="1">
    <source>
        <dbReference type="ARBA" id="ARBA00001936"/>
    </source>
</evidence>
<dbReference type="AlphaFoldDB" id="A0A402A834"/>
<dbReference type="OrthoDB" id="164951at2"/>
<accession>A0A402A834</accession>
<dbReference type="RefSeq" id="WP_126582795.1">
    <property type="nucleotide sequence ID" value="NZ_BIFR01000002.1"/>
</dbReference>
<dbReference type="GO" id="GO:0103023">
    <property type="term" value="F:ITPase activity"/>
    <property type="evidence" value="ECO:0007669"/>
    <property type="project" value="UniProtKB-EC"/>
</dbReference>
<comment type="cofactor">
    <cofactor evidence="1">
        <name>Mn(2+)</name>
        <dbReference type="ChEBI" id="CHEBI:29035"/>
    </cofactor>
</comment>
<evidence type="ECO:0000256" key="8">
    <source>
        <dbReference type="ARBA" id="ARBA00023211"/>
    </source>
</evidence>
<evidence type="ECO:0000256" key="6">
    <source>
        <dbReference type="ARBA" id="ARBA00022842"/>
    </source>
</evidence>
<dbReference type="EC" id="3.6.1.73" evidence="9"/>
<keyword evidence="14" id="KW-1185">Reference proteome</keyword>
<comment type="cofactor">
    <cofactor evidence="2">
        <name>Mg(2+)</name>
        <dbReference type="ChEBI" id="CHEBI:18420"/>
    </cofactor>
</comment>
<dbReference type="PANTHER" id="PTHR34699">
    <property type="match status" value="1"/>
</dbReference>
<evidence type="ECO:0000256" key="7">
    <source>
        <dbReference type="ARBA" id="ARBA00023080"/>
    </source>
</evidence>
<evidence type="ECO:0000256" key="2">
    <source>
        <dbReference type="ARBA" id="ARBA00001946"/>
    </source>
</evidence>
<feature type="domain" description="Non-canonical purine NTP phosphatase/PRRC1" evidence="12">
    <location>
        <begin position="6"/>
        <end position="120"/>
    </location>
</feature>
<dbReference type="InterPro" id="IPR026533">
    <property type="entry name" value="NTPase/PRRC1"/>
</dbReference>
<keyword evidence="4" id="KW-0547">Nucleotide-binding</keyword>
<evidence type="ECO:0000256" key="4">
    <source>
        <dbReference type="ARBA" id="ARBA00022741"/>
    </source>
</evidence>
<dbReference type="InterPro" id="IPR050299">
    <property type="entry name" value="YjjX_NTPase"/>
</dbReference>
<dbReference type="PANTHER" id="PTHR34699:SF2">
    <property type="entry name" value="NON-CANONICAL PURINE NTP PHOSPHATASE_PRRC1 DOMAIN-CONTAINING PROTEIN"/>
    <property type="match status" value="1"/>
</dbReference>
<comment type="catalytic activity">
    <reaction evidence="11">
        <text>XTP + H2O = XDP + phosphate + H(+)</text>
        <dbReference type="Rhea" id="RHEA:28406"/>
        <dbReference type="ChEBI" id="CHEBI:15377"/>
        <dbReference type="ChEBI" id="CHEBI:15378"/>
        <dbReference type="ChEBI" id="CHEBI:43474"/>
        <dbReference type="ChEBI" id="CHEBI:59884"/>
        <dbReference type="ChEBI" id="CHEBI:61314"/>
        <dbReference type="EC" id="3.6.1.73"/>
    </reaction>
</comment>
<dbReference type="EMBL" id="BIFR01000002">
    <property type="protein sequence ID" value="GCE15314.1"/>
    <property type="molecule type" value="Genomic_DNA"/>
</dbReference>
<evidence type="ECO:0000256" key="10">
    <source>
        <dbReference type="ARBA" id="ARBA00048174"/>
    </source>
</evidence>
<protein>
    <recommendedName>
        <fullName evidence="9">inosine/xanthosine triphosphatase</fullName>
        <ecNumber evidence="9">3.6.1.73</ecNumber>
    </recommendedName>
</protein>
<evidence type="ECO:0000313" key="13">
    <source>
        <dbReference type="EMBL" id="GCE15314.1"/>
    </source>
</evidence>
<evidence type="ECO:0000256" key="9">
    <source>
        <dbReference type="ARBA" id="ARBA00038901"/>
    </source>
</evidence>
<keyword evidence="6" id="KW-0460">Magnesium</keyword>
<evidence type="ECO:0000256" key="5">
    <source>
        <dbReference type="ARBA" id="ARBA00022801"/>
    </source>
</evidence>
<dbReference type="GO" id="GO:0046872">
    <property type="term" value="F:metal ion binding"/>
    <property type="evidence" value="ECO:0007669"/>
    <property type="project" value="UniProtKB-KW"/>
</dbReference>
<evidence type="ECO:0000256" key="3">
    <source>
        <dbReference type="ARBA" id="ARBA00022723"/>
    </source>
</evidence>
<keyword evidence="5" id="KW-0378">Hydrolase</keyword>
<dbReference type="GO" id="GO:0009117">
    <property type="term" value="P:nucleotide metabolic process"/>
    <property type="evidence" value="ECO:0007669"/>
    <property type="project" value="UniProtKB-KW"/>
</dbReference>
<proteinExistence type="predicted"/>